<gene>
    <name evidence="2" type="ORF">GCM10011450_27150</name>
</gene>
<dbReference type="AlphaFoldDB" id="A0A918N236"/>
<sequence length="356" mass="40004">MGLGVGIALHTYTLSGVNNILTVGDARWLSYEMMLRNLSLTPKGVLYVFGGLPNPGDYLVSLGGVYEALRLLAAVISAVLVPWAVFKAFRYSNDGMGFFGSFVAIAFASVFFLYVTTTIPDMNDAVQSSRYLLPSLFLGLIILLMSPIDRFKAPFSAISTIFIIVFFITSGYQIFRLSGKEVLPAWGQPGQYNPHKKSLVNFLISQNLEYGYATYWNAGVVSVLSDEKVLVRQILIKNGIPVPMKHLSSNRWYRPEARHGETFLLLTDAEAKLIEWEVLEAYNVKPDRSYEINGFNIYVFKDNLANHLPGWDAHFEVPFKFIPNEYSLRKLTLKRHKPKPEISAIIIFDGGNHEAI</sequence>
<proteinExistence type="predicted"/>
<feature type="transmembrane region" description="Helical" evidence="1">
    <location>
        <begin position="98"/>
        <end position="119"/>
    </location>
</feature>
<feature type="transmembrane region" description="Helical" evidence="1">
    <location>
        <begin position="131"/>
        <end position="148"/>
    </location>
</feature>
<comment type="caution">
    <text evidence="2">The sequence shown here is derived from an EMBL/GenBank/DDBJ whole genome shotgun (WGS) entry which is preliminary data.</text>
</comment>
<keyword evidence="1" id="KW-0812">Transmembrane</keyword>
<reference evidence="2" key="2">
    <citation type="submission" date="2020-09" db="EMBL/GenBank/DDBJ databases">
        <authorList>
            <person name="Sun Q."/>
            <person name="Kim S."/>
        </authorList>
    </citation>
    <scope>NUCLEOTIDE SEQUENCE</scope>
    <source>
        <strain evidence="2">KCTC 23732</strain>
    </source>
</reference>
<organism evidence="2 3">
    <name type="scientific">Advenella faeciporci</name>
    <dbReference type="NCBI Taxonomy" id="797535"/>
    <lineage>
        <taxon>Bacteria</taxon>
        <taxon>Pseudomonadati</taxon>
        <taxon>Pseudomonadota</taxon>
        <taxon>Betaproteobacteria</taxon>
        <taxon>Burkholderiales</taxon>
        <taxon>Alcaligenaceae</taxon>
    </lineage>
</organism>
<name>A0A918N236_9BURK</name>
<evidence type="ECO:0000313" key="2">
    <source>
        <dbReference type="EMBL" id="GGW96120.1"/>
    </source>
</evidence>
<protein>
    <submittedName>
        <fullName evidence="2">Uncharacterized protein</fullName>
    </submittedName>
</protein>
<dbReference type="Proteomes" id="UP000608345">
    <property type="component" value="Unassembled WGS sequence"/>
</dbReference>
<reference evidence="2" key="1">
    <citation type="journal article" date="2014" name="Int. J. Syst. Evol. Microbiol.">
        <title>Complete genome sequence of Corynebacterium casei LMG S-19264T (=DSM 44701T), isolated from a smear-ripened cheese.</title>
        <authorList>
            <consortium name="US DOE Joint Genome Institute (JGI-PGF)"/>
            <person name="Walter F."/>
            <person name="Albersmeier A."/>
            <person name="Kalinowski J."/>
            <person name="Ruckert C."/>
        </authorList>
    </citation>
    <scope>NUCLEOTIDE SEQUENCE</scope>
    <source>
        <strain evidence="2">KCTC 23732</strain>
    </source>
</reference>
<dbReference type="EMBL" id="BMYS01000029">
    <property type="protein sequence ID" value="GGW96120.1"/>
    <property type="molecule type" value="Genomic_DNA"/>
</dbReference>
<evidence type="ECO:0000256" key="1">
    <source>
        <dbReference type="SAM" id="Phobius"/>
    </source>
</evidence>
<keyword evidence="3" id="KW-1185">Reference proteome</keyword>
<feature type="transmembrane region" description="Helical" evidence="1">
    <location>
        <begin position="68"/>
        <end position="86"/>
    </location>
</feature>
<accession>A0A918N236</accession>
<keyword evidence="1" id="KW-0472">Membrane</keyword>
<keyword evidence="1" id="KW-1133">Transmembrane helix</keyword>
<feature type="transmembrane region" description="Helical" evidence="1">
    <location>
        <begin position="155"/>
        <end position="175"/>
    </location>
</feature>
<evidence type="ECO:0000313" key="3">
    <source>
        <dbReference type="Proteomes" id="UP000608345"/>
    </source>
</evidence>